<accession>A0A3L8DA28</accession>
<dbReference type="InterPro" id="IPR052055">
    <property type="entry name" value="Hepadnavirus_pol/RT"/>
</dbReference>
<dbReference type="InterPro" id="IPR010998">
    <property type="entry name" value="Integrase_recombinase_N"/>
</dbReference>
<dbReference type="InterPro" id="IPR036397">
    <property type="entry name" value="RNaseH_sf"/>
</dbReference>
<comment type="caution">
    <text evidence="2">The sequence shown here is derived from an EMBL/GenBank/DDBJ whole genome shotgun (WGS) entry which is preliminary data.</text>
</comment>
<dbReference type="Proteomes" id="UP000279307">
    <property type="component" value="Chromosome 10"/>
</dbReference>
<dbReference type="Gene3D" id="1.10.150.130">
    <property type="match status" value="1"/>
</dbReference>
<dbReference type="OrthoDB" id="7701645at2759"/>
<evidence type="ECO:0008006" key="4">
    <source>
        <dbReference type="Google" id="ProtNLM"/>
    </source>
</evidence>
<organism evidence="2 3">
    <name type="scientific">Ooceraea biroi</name>
    <name type="common">Clonal raider ant</name>
    <name type="synonym">Cerapachys biroi</name>
    <dbReference type="NCBI Taxonomy" id="2015173"/>
    <lineage>
        <taxon>Eukaryota</taxon>
        <taxon>Metazoa</taxon>
        <taxon>Ecdysozoa</taxon>
        <taxon>Arthropoda</taxon>
        <taxon>Hexapoda</taxon>
        <taxon>Insecta</taxon>
        <taxon>Pterygota</taxon>
        <taxon>Neoptera</taxon>
        <taxon>Endopterygota</taxon>
        <taxon>Hymenoptera</taxon>
        <taxon>Apocrita</taxon>
        <taxon>Aculeata</taxon>
        <taxon>Formicoidea</taxon>
        <taxon>Formicidae</taxon>
        <taxon>Dorylinae</taxon>
        <taxon>Ooceraea</taxon>
    </lineage>
</organism>
<dbReference type="EMBL" id="QOIP01000010">
    <property type="protein sequence ID" value="RLU17337.1"/>
    <property type="molecule type" value="Genomic_DNA"/>
</dbReference>
<evidence type="ECO:0000313" key="3">
    <source>
        <dbReference type="Proteomes" id="UP000279307"/>
    </source>
</evidence>
<reference evidence="2 3" key="1">
    <citation type="journal article" date="2018" name="Genome Res.">
        <title>The genomic architecture and molecular evolution of ant odorant receptors.</title>
        <authorList>
            <person name="McKenzie S.K."/>
            <person name="Kronauer D.J.C."/>
        </authorList>
    </citation>
    <scope>NUCLEOTIDE SEQUENCE [LARGE SCALE GENOMIC DNA]</scope>
    <source>
        <strain evidence="2">Clonal line C1</strain>
    </source>
</reference>
<evidence type="ECO:0000256" key="1">
    <source>
        <dbReference type="ARBA" id="ARBA00023125"/>
    </source>
</evidence>
<sequence>MSLELPTDKRGKLLSLLAEFSPGKVVSLRQWSSFVGSINAACPAVKYGRLYTKRFERVRYLELLKNNDNYEAKILIPESLSSVFDWWRRNIPSSSNPIRQGNYTREIFSDASTTGWGAFCDGHKARGFWTEREQKFHINRLELLAALFAIKSFAKEIKSAEILLRMDNTTAIAYVNKMGGVQHPNLHRIAEEIWQWCESRDIWLVASYIKSKDNVEADQESRVQNIDTEWELADYAFRQAVETFGYPEIDLFATRCNTKCEKYFSWDNDPEALAVDAFTKDWHSIGLFWAFPPFALILRVLKRIVIDRATGIMIIHSPPASRKTVPDGRHIIRESFRRRGLPGPALDIFEASIAESTRKQYAGPLTQWWWVFCVDQGIDPYQPREEEVIKFLTKKFEDGAAYGSLNSIRSAISLISGSSIGQNRNISRFFKGVFMLRPTKPKYDRIWDVSVAFQKIEEWFPLNELALDCLGERLVLLLALGTAHRAQTLALIKLSNMKHNVEGYEVEISDRIKTSRPGAYQPLLILPYFSENPKLCIASTLDAYIQQTSHLRGDIDHLFLTTKRPFRTASAATIGR</sequence>
<dbReference type="Gene3D" id="3.30.420.10">
    <property type="entry name" value="Ribonuclease H-like superfamily/Ribonuclease H"/>
    <property type="match status" value="1"/>
</dbReference>
<dbReference type="AlphaFoldDB" id="A0A3L8DA28"/>
<dbReference type="SUPFAM" id="SSF47823">
    <property type="entry name" value="lambda integrase-like, N-terminal domain"/>
    <property type="match status" value="1"/>
</dbReference>
<dbReference type="PANTHER" id="PTHR33050">
    <property type="entry name" value="REVERSE TRANSCRIPTASE DOMAIN-CONTAINING PROTEIN"/>
    <property type="match status" value="1"/>
</dbReference>
<dbReference type="GO" id="GO:0003677">
    <property type="term" value="F:DNA binding"/>
    <property type="evidence" value="ECO:0007669"/>
    <property type="project" value="UniProtKB-KW"/>
</dbReference>
<dbReference type="PANTHER" id="PTHR33050:SF7">
    <property type="entry name" value="RIBONUCLEASE H"/>
    <property type="match status" value="1"/>
</dbReference>
<dbReference type="InterPro" id="IPR043502">
    <property type="entry name" value="DNA/RNA_pol_sf"/>
</dbReference>
<dbReference type="CDD" id="cd09275">
    <property type="entry name" value="RNase_HI_RT_DIRS1"/>
    <property type="match status" value="1"/>
</dbReference>
<name>A0A3L8DA28_OOCBI</name>
<protein>
    <recommendedName>
        <fullName evidence="4">RNase H type-1 domain-containing protein</fullName>
    </recommendedName>
</protein>
<keyword evidence="1" id="KW-0238">DNA-binding</keyword>
<gene>
    <name evidence="2" type="ORF">DMN91_009570</name>
</gene>
<dbReference type="SUPFAM" id="SSF56672">
    <property type="entry name" value="DNA/RNA polymerases"/>
    <property type="match status" value="1"/>
</dbReference>
<evidence type="ECO:0000313" key="2">
    <source>
        <dbReference type="EMBL" id="RLU17337.1"/>
    </source>
</evidence>
<dbReference type="GO" id="GO:0071897">
    <property type="term" value="P:DNA biosynthetic process"/>
    <property type="evidence" value="ECO:0007669"/>
    <property type="project" value="UniProtKB-ARBA"/>
</dbReference>
<proteinExistence type="predicted"/>